<dbReference type="GO" id="GO:0005789">
    <property type="term" value="C:endoplasmic reticulum membrane"/>
    <property type="evidence" value="ECO:0007669"/>
    <property type="project" value="UniProtKB-SubCell"/>
</dbReference>
<keyword evidence="11 16" id="KW-1133">Transmembrane helix</keyword>
<evidence type="ECO:0000313" key="18">
    <source>
        <dbReference type="Proteomes" id="UP001222325"/>
    </source>
</evidence>
<dbReference type="Proteomes" id="UP001222325">
    <property type="component" value="Unassembled WGS sequence"/>
</dbReference>
<keyword evidence="18" id="KW-1185">Reference proteome</keyword>
<keyword evidence="6" id="KW-0444">Lipid biosynthesis</keyword>
<sequence length="272" mass="29986">MSMRLTNALSASSLRERLSMLTTRRWSPSPLSFKQTSSRFVPAKVPRKRRLQMLAVAIWSVGIILATASFLLLWFFPTHRYGCSWVYTIYGRGGSTEVRSMYFADYYPASFRKARLVPWFGVFAHGECRRQTSLRIDHTCLGITLTVTVIVNRGALATFATEATGFSAAFPGIKPYLLTLTSNFSIPFYRDIILAMSTCSVSKKLCSNILRAGPGSAITIVVGGAAESLSARPGTADLTLQRCADLVPRPQMFSQNLAHPGGFGNNFKFLEG</sequence>
<evidence type="ECO:0000256" key="7">
    <source>
        <dbReference type="ARBA" id="ARBA00022679"/>
    </source>
</evidence>
<evidence type="ECO:0000256" key="10">
    <source>
        <dbReference type="ARBA" id="ARBA00022824"/>
    </source>
</evidence>
<dbReference type="GO" id="GO:0006071">
    <property type="term" value="P:glycerol metabolic process"/>
    <property type="evidence" value="ECO:0007669"/>
    <property type="project" value="UniProtKB-KW"/>
</dbReference>
<keyword evidence="13 16" id="KW-0472">Membrane</keyword>
<dbReference type="GO" id="GO:0019432">
    <property type="term" value="P:triglyceride biosynthetic process"/>
    <property type="evidence" value="ECO:0007669"/>
    <property type="project" value="TreeGrafter"/>
</dbReference>
<keyword evidence="14 17" id="KW-0012">Acyltransferase</keyword>
<dbReference type="AlphaFoldDB" id="A0AAD6TW65"/>
<comment type="caution">
    <text evidence="17">The sequence shown here is derived from an EMBL/GenBank/DDBJ whole genome shotgun (WGS) entry which is preliminary data.</text>
</comment>
<keyword evidence="8 16" id="KW-0812">Transmembrane</keyword>
<name>A0AAD6TW65_9AGAR</name>
<dbReference type="EMBL" id="JARJCN010000058">
    <property type="protein sequence ID" value="KAJ7079726.1"/>
    <property type="molecule type" value="Genomic_DNA"/>
</dbReference>
<evidence type="ECO:0000256" key="5">
    <source>
        <dbReference type="ARBA" id="ARBA00013244"/>
    </source>
</evidence>
<comment type="pathway">
    <text evidence="3">Lipid metabolism.</text>
</comment>
<evidence type="ECO:0000256" key="8">
    <source>
        <dbReference type="ARBA" id="ARBA00022692"/>
    </source>
</evidence>
<dbReference type="GO" id="GO:0004144">
    <property type="term" value="F:diacylglycerol O-acyltransferase activity"/>
    <property type="evidence" value="ECO:0007669"/>
    <property type="project" value="UniProtKB-EC"/>
</dbReference>
<evidence type="ECO:0000256" key="6">
    <source>
        <dbReference type="ARBA" id="ARBA00022516"/>
    </source>
</evidence>
<evidence type="ECO:0000256" key="14">
    <source>
        <dbReference type="ARBA" id="ARBA00023315"/>
    </source>
</evidence>
<evidence type="ECO:0000256" key="12">
    <source>
        <dbReference type="ARBA" id="ARBA00023098"/>
    </source>
</evidence>
<comment type="catalytic activity">
    <reaction evidence="15">
        <text>an acyl-CoA + a 1,2-diacyl-sn-glycerol = a triacyl-sn-glycerol + CoA</text>
        <dbReference type="Rhea" id="RHEA:10868"/>
        <dbReference type="ChEBI" id="CHEBI:17815"/>
        <dbReference type="ChEBI" id="CHEBI:57287"/>
        <dbReference type="ChEBI" id="CHEBI:58342"/>
        <dbReference type="ChEBI" id="CHEBI:64615"/>
        <dbReference type="EC" id="2.3.1.20"/>
    </reaction>
</comment>
<comment type="pathway">
    <text evidence="2">Glycerolipid metabolism; triacylglycerol biosynthesis.</text>
</comment>
<evidence type="ECO:0000256" key="11">
    <source>
        <dbReference type="ARBA" id="ARBA00022989"/>
    </source>
</evidence>
<accession>A0AAD6TW65</accession>
<evidence type="ECO:0000256" key="15">
    <source>
        <dbReference type="ARBA" id="ARBA00048109"/>
    </source>
</evidence>
<dbReference type="PANTHER" id="PTHR12317:SF0">
    <property type="entry name" value="ACYLTRANSFERASE"/>
    <property type="match status" value="1"/>
</dbReference>
<evidence type="ECO:0000256" key="16">
    <source>
        <dbReference type="SAM" id="Phobius"/>
    </source>
</evidence>
<dbReference type="PANTHER" id="PTHR12317">
    <property type="entry name" value="DIACYLGLYCEROL O-ACYLTRANSFERASE"/>
    <property type="match status" value="1"/>
</dbReference>
<proteinExistence type="inferred from homology"/>
<evidence type="ECO:0000256" key="2">
    <source>
        <dbReference type="ARBA" id="ARBA00004771"/>
    </source>
</evidence>
<reference evidence="17" key="1">
    <citation type="submission" date="2023-03" db="EMBL/GenBank/DDBJ databases">
        <title>Massive genome expansion in bonnet fungi (Mycena s.s.) driven by repeated elements and novel gene families across ecological guilds.</title>
        <authorList>
            <consortium name="Lawrence Berkeley National Laboratory"/>
            <person name="Harder C.B."/>
            <person name="Miyauchi S."/>
            <person name="Viragh M."/>
            <person name="Kuo A."/>
            <person name="Thoen E."/>
            <person name="Andreopoulos B."/>
            <person name="Lu D."/>
            <person name="Skrede I."/>
            <person name="Drula E."/>
            <person name="Henrissat B."/>
            <person name="Morin E."/>
            <person name="Kohler A."/>
            <person name="Barry K."/>
            <person name="LaButti K."/>
            <person name="Morin E."/>
            <person name="Salamov A."/>
            <person name="Lipzen A."/>
            <person name="Mereny Z."/>
            <person name="Hegedus B."/>
            <person name="Baldrian P."/>
            <person name="Stursova M."/>
            <person name="Weitz H."/>
            <person name="Taylor A."/>
            <person name="Grigoriev I.V."/>
            <person name="Nagy L.G."/>
            <person name="Martin F."/>
            <person name="Kauserud H."/>
        </authorList>
    </citation>
    <scope>NUCLEOTIDE SEQUENCE</scope>
    <source>
        <strain evidence="17">CBHHK173m</strain>
    </source>
</reference>
<evidence type="ECO:0000256" key="13">
    <source>
        <dbReference type="ARBA" id="ARBA00023136"/>
    </source>
</evidence>
<evidence type="ECO:0000256" key="9">
    <source>
        <dbReference type="ARBA" id="ARBA00022798"/>
    </source>
</evidence>
<organism evidence="17 18">
    <name type="scientific">Mycena belliarum</name>
    <dbReference type="NCBI Taxonomy" id="1033014"/>
    <lineage>
        <taxon>Eukaryota</taxon>
        <taxon>Fungi</taxon>
        <taxon>Dikarya</taxon>
        <taxon>Basidiomycota</taxon>
        <taxon>Agaricomycotina</taxon>
        <taxon>Agaricomycetes</taxon>
        <taxon>Agaricomycetidae</taxon>
        <taxon>Agaricales</taxon>
        <taxon>Marasmiineae</taxon>
        <taxon>Mycenaceae</taxon>
        <taxon>Mycena</taxon>
    </lineage>
</organism>
<feature type="transmembrane region" description="Helical" evidence="16">
    <location>
        <begin position="54"/>
        <end position="76"/>
    </location>
</feature>
<comment type="similarity">
    <text evidence="4">Belongs to the diacylglycerol acyltransferase family.</text>
</comment>
<dbReference type="InterPro" id="IPR007130">
    <property type="entry name" value="DAGAT"/>
</dbReference>
<protein>
    <recommendedName>
        <fullName evidence="5">diacylglycerol O-acyltransferase</fullName>
        <ecNumber evidence="5">2.3.1.20</ecNumber>
    </recommendedName>
</protein>
<comment type="subcellular location">
    <subcellularLocation>
        <location evidence="1">Endoplasmic reticulum membrane</location>
        <topology evidence="1">Multi-pass membrane protein</topology>
    </subcellularLocation>
</comment>
<evidence type="ECO:0000256" key="1">
    <source>
        <dbReference type="ARBA" id="ARBA00004477"/>
    </source>
</evidence>
<evidence type="ECO:0000313" key="17">
    <source>
        <dbReference type="EMBL" id="KAJ7079726.1"/>
    </source>
</evidence>
<dbReference type="Pfam" id="PF03982">
    <property type="entry name" value="DAGAT"/>
    <property type="match status" value="1"/>
</dbReference>
<dbReference type="EC" id="2.3.1.20" evidence="5"/>
<evidence type="ECO:0000256" key="4">
    <source>
        <dbReference type="ARBA" id="ARBA00005420"/>
    </source>
</evidence>
<keyword evidence="10" id="KW-0256">Endoplasmic reticulum</keyword>
<gene>
    <name evidence="17" type="ORF">B0H15DRAFT_953825</name>
</gene>
<evidence type="ECO:0000256" key="3">
    <source>
        <dbReference type="ARBA" id="ARBA00005189"/>
    </source>
</evidence>
<keyword evidence="9" id="KW-0319">Glycerol metabolism</keyword>
<keyword evidence="12" id="KW-0443">Lipid metabolism</keyword>
<keyword evidence="7" id="KW-0808">Transferase</keyword>